<dbReference type="InterPro" id="IPR015943">
    <property type="entry name" value="WD40/YVTN_repeat-like_dom_sf"/>
</dbReference>
<dbReference type="PANTHER" id="PTHR30344">
    <property type="entry name" value="6-PHOSPHOGLUCONOLACTONASE-RELATED"/>
    <property type="match status" value="1"/>
</dbReference>
<dbReference type="GO" id="GO:0017057">
    <property type="term" value="F:6-phosphogluconolactonase activity"/>
    <property type="evidence" value="ECO:0007669"/>
    <property type="project" value="TreeGrafter"/>
</dbReference>
<organism evidence="2 3">
    <name type="scientific">Sphaerobolus stellatus (strain SS14)</name>
    <dbReference type="NCBI Taxonomy" id="990650"/>
    <lineage>
        <taxon>Eukaryota</taxon>
        <taxon>Fungi</taxon>
        <taxon>Dikarya</taxon>
        <taxon>Basidiomycota</taxon>
        <taxon>Agaricomycotina</taxon>
        <taxon>Agaricomycetes</taxon>
        <taxon>Phallomycetidae</taxon>
        <taxon>Geastrales</taxon>
        <taxon>Sphaerobolaceae</taxon>
        <taxon>Sphaerobolus</taxon>
    </lineage>
</organism>
<protein>
    <recommendedName>
        <fullName evidence="4">6-phosphogluconolactonase</fullName>
    </recommendedName>
</protein>
<keyword evidence="3" id="KW-1185">Reference proteome</keyword>
<dbReference type="PANTHER" id="PTHR30344:SF1">
    <property type="entry name" value="6-PHOSPHOGLUCONOLACTONASE"/>
    <property type="match status" value="1"/>
</dbReference>
<dbReference type="SUPFAM" id="SSF51004">
    <property type="entry name" value="C-terminal (heme d1) domain of cytochrome cd1-nitrite reductase"/>
    <property type="match status" value="1"/>
</dbReference>
<dbReference type="InterPro" id="IPR011048">
    <property type="entry name" value="Haem_d1_sf"/>
</dbReference>
<proteinExistence type="inferred from homology"/>
<name>A0A0C9VKE5_SPHS4</name>
<dbReference type="InterPro" id="IPR050282">
    <property type="entry name" value="Cycloisomerase_2"/>
</dbReference>
<accession>A0A0C9VKE5</accession>
<dbReference type="Pfam" id="PF10282">
    <property type="entry name" value="Lactonase"/>
    <property type="match status" value="1"/>
</dbReference>
<dbReference type="InterPro" id="IPR019405">
    <property type="entry name" value="Lactonase_7-beta_prop"/>
</dbReference>
<dbReference type="AlphaFoldDB" id="A0A0C9VKE5"/>
<dbReference type="EMBL" id="KN837132">
    <property type="protein sequence ID" value="KIJ42152.1"/>
    <property type="molecule type" value="Genomic_DNA"/>
</dbReference>
<evidence type="ECO:0000313" key="3">
    <source>
        <dbReference type="Proteomes" id="UP000054279"/>
    </source>
</evidence>
<evidence type="ECO:0008006" key="4">
    <source>
        <dbReference type="Google" id="ProtNLM"/>
    </source>
</evidence>
<dbReference type="OrthoDB" id="9972196at2759"/>
<dbReference type="Gene3D" id="2.130.10.10">
    <property type="entry name" value="YVTN repeat-like/Quinoprotein amine dehydrogenase"/>
    <property type="match status" value="1"/>
</dbReference>
<gene>
    <name evidence="2" type="ORF">M422DRAFT_48358</name>
</gene>
<evidence type="ECO:0000313" key="2">
    <source>
        <dbReference type="EMBL" id="KIJ42152.1"/>
    </source>
</evidence>
<evidence type="ECO:0000256" key="1">
    <source>
        <dbReference type="ARBA" id="ARBA00005564"/>
    </source>
</evidence>
<dbReference type="HOGENOM" id="CLU_038716_1_0_1"/>
<sequence>MVQANFTLIAGNFATILAQYAFTSSLTPGARGSLSLTKTFPGGINPSWVGLNRNNNSVLCATQEVFEGGAVTFVMDRSQGDDDLTLQVISNQSVQGNGPPFCDFTDDNSIALFPVFGGEQLTFFDSLDGATLTDRQIIPFNTSIASTQVSKPHQAVEVNGQIFVPDLGADKVWRLNRTEDGLVIAGAIDQKSGSGPRHIVVADDCLVTIHELDNTITTQRIPPNDQEDASVITSLTTPPEGSDLSQFAAAEVKFIPKNDQFARDIIFASNRQLPGNSSAQGDTIVSYAFDSQACTLKQLVQNPTGLTNLRTMEVDPTGRFIITAAFAEGGVKVFERTGCNGAKLVEVASNTELTNATSFVWLPQLD</sequence>
<reference evidence="2 3" key="1">
    <citation type="submission" date="2014-06" db="EMBL/GenBank/DDBJ databases">
        <title>Evolutionary Origins and Diversification of the Mycorrhizal Mutualists.</title>
        <authorList>
            <consortium name="DOE Joint Genome Institute"/>
            <consortium name="Mycorrhizal Genomics Consortium"/>
            <person name="Kohler A."/>
            <person name="Kuo A."/>
            <person name="Nagy L.G."/>
            <person name="Floudas D."/>
            <person name="Copeland A."/>
            <person name="Barry K.W."/>
            <person name="Cichocki N."/>
            <person name="Veneault-Fourrey C."/>
            <person name="LaButti K."/>
            <person name="Lindquist E.A."/>
            <person name="Lipzen A."/>
            <person name="Lundell T."/>
            <person name="Morin E."/>
            <person name="Murat C."/>
            <person name="Riley R."/>
            <person name="Ohm R."/>
            <person name="Sun H."/>
            <person name="Tunlid A."/>
            <person name="Henrissat B."/>
            <person name="Grigoriev I.V."/>
            <person name="Hibbett D.S."/>
            <person name="Martin F."/>
        </authorList>
    </citation>
    <scope>NUCLEOTIDE SEQUENCE [LARGE SCALE GENOMIC DNA]</scope>
    <source>
        <strain evidence="2 3">SS14</strain>
    </source>
</reference>
<comment type="similarity">
    <text evidence="1">Belongs to the cycloisomerase 2 family.</text>
</comment>
<dbReference type="Proteomes" id="UP000054279">
    <property type="component" value="Unassembled WGS sequence"/>
</dbReference>